<name>A0A1I5BDT4_CHROL</name>
<sequence length="185" mass="21298">MVMKKYISLIFIFGFLFFFQSCSSQGSLDSKTVDALVNSEELTFYAERANPTNYDVINVMNSMPNSTSTRMLQLNGDYTIVLAKDNLEVVLPYFGRVFNPSYGDPSKNSYRFTSKDFIISKSQNKKGNWTLRIKPKDVRNVDEINLEIFKNGKAFVSMRGNDRQPITYDGYVSKNEEKPKEKEKL</sequence>
<dbReference type="Gene3D" id="2.40.128.410">
    <property type="match status" value="1"/>
</dbReference>
<evidence type="ECO:0008006" key="4">
    <source>
        <dbReference type="Google" id="ProtNLM"/>
    </source>
</evidence>
<evidence type="ECO:0000313" key="2">
    <source>
        <dbReference type="EMBL" id="SFN72874.1"/>
    </source>
</evidence>
<feature type="region of interest" description="Disordered" evidence="1">
    <location>
        <begin position="166"/>
        <end position="185"/>
    </location>
</feature>
<gene>
    <name evidence="2" type="ORF">SAMN05421594_3991</name>
</gene>
<protein>
    <recommendedName>
        <fullName evidence="4">DUF4251 domain-containing protein</fullName>
    </recommendedName>
</protein>
<proteinExistence type="predicted"/>
<dbReference type="EMBL" id="FOVD01000007">
    <property type="protein sequence ID" value="SFN72874.1"/>
    <property type="molecule type" value="Genomic_DNA"/>
</dbReference>
<evidence type="ECO:0000313" key="3">
    <source>
        <dbReference type="Proteomes" id="UP000198769"/>
    </source>
</evidence>
<feature type="compositionally biased region" description="Basic and acidic residues" evidence="1">
    <location>
        <begin position="174"/>
        <end position="185"/>
    </location>
</feature>
<dbReference type="InterPro" id="IPR025347">
    <property type="entry name" value="DUF4251"/>
</dbReference>
<keyword evidence="3" id="KW-1185">Reference proteome</keyword>
<dbReference type="PROSITE" id="PS51257">
    <property type="entry name" value="PROKAR_LIPOPROTEIN"/>
    <property type="match status" value="1"/>
</dbReference>
<evidence type="ECO:0000256" key="1">
    <source>
        <dbReference type="SAM" id="MobiDB-lite"/>
    </source>
</evidence>
<dbReference type="AlphaFoldDB" id="A0A1I5BDT4"/>
<dbReference type="Proteomes" id="UP000198769">
    <property type="component" value="Unassembled WGS sequence"/>
</dbReference>
<reference evidence="3" key="1">
    <citation type="submission" date="2016-10" db="EMBL/GenBank/DDBJ databases">
        <authorList>
            <person name="Varghese N."/>
            <person name="Submissions S."/>
        </authorList>
    </citation>
    <scope>NUCLEOTIDE SEQUENCE [LARGE SCALE GENOMIC DNA]</scope>
    <source>
        <strain evidence="3">DSM 25575</strain>
    </source>
</reference>
<dbReference type="Pfam" id="PF14059">
    <property type="entry name" value="DUF4251"/>
    <property type="match status" value="1"/>
</dbReference>
<organism evidence="2 3">
    <name type="scientific">Chryseobacterium oleae</name>
    <dbReference type="NCBI Taxonomy" id="491207"/>
    <lineage>
        <taxon>Bacteria</taxon>
        <taxon>Pseudomonadati</taxon>
        <taxon>Bacteroidota</taxon>
        <taxon>Flavobacteriia</taxon>
        <taxon>Flavobacteriales</taxon>
        <taxon>Weeksellaceae</taxon>
        <taxon>Chryseobacterium group</taxon>
        <taxon>Chryseobacterium</taxon>
    </lineage>
</organism>
<accession>A0A1I5BDT4</accession>